<feature type="region of interest" description="Disordered" evidence="1">
    <location>
        <begin position="25"/>
        <end position="47"/>
    </location>
</feature>
<reference evidence="4 5" key="1">
    <citation type="submission" date="2024-09" db="EMBL/GenBank/DDBJ databases">
        <authorList>
            <person name="Sun Q."/>
            <person name="Mori K."/>
        </authorList>
    </citation>
    <scope>NUCLEOTIDE SEQUENCE [LARGE SCALE GENOMIC DNA]</scope>
    <source>
        <strain evidence="4 5">CGMCC 1.15906</strain>
    </source>
</reference>
<proteinExistence type="predicted"/>
<dbReference type="EMBL" id="JBHLTC010000014">
    <property type="protein sequence ID" value="MFC0624807.1"/>
    <property type="molecule type" value="Genomic_DNA"/>
</dbReference>
<keyword evidence="2" id="KW-0732">Signal</keyword>
<sequence length="347" mass="36306">MPIRALVAGLSVLALGSGTACSATPSALPTPTPSVKPALTAPTTPAAPRAAISVPAAQQELQRFVAVRNRAETTYDDSLVRTVAAGSLLTQRLAAHKVNRVLKRKPRPLALDVPFVGTTPAATYPMRFITEAPSSSPGGNIVGLAERRTAGSPWRWTYSLNLGWESIGQSLGGPDGRSLENSSSLRPAAQADFDRLTATPTKAVAILCRYLSSGTTASVGKRLAFSGSARQYTEYYRGRIAPAAKSGDLARDTVAVPVGKPVALHTASGVDLVFVTVKVVYVMTVPANRRSRWTGGAAFALAPKGHGYRNFLTATELLQVVLVLPPKGQGVSRVVGIEAQTVAARGS</sequence>
<evidence type="ECO:0000256" key="1">
    <source>
        <dbReference type="SAM" id="MobiDB-lite"/>
    </source>
</evidence>
<accession>A0ABV6QJI7</accession>
<evidence type="ECO:0000259" key="3">
    <source>
        <dbReference type="Pfam" id="PF26366"/>
    </source>
</evidence>
<dbReference type="InterPro" id="IPR058407">
    <property type="entry name" value="DUF8094"/>
</dbReference>
<evidence type="ECO:0000256" key="2">
    <source>
        <dbReference type="SAM" id="SignalP"/>
    </source>
</evidence>
<feature type="domain" description="DUF8094" evidence="3">
    <location>
        <begin position="51"/>
        <end position="346"/>
    </location>
</feature>
<organism evidence="4 5">
    <name type="scientific">Kribbella deserti</name>
    <dbReference type="NCBI Taxonomy" id="1926257"/>
    <lineage>
        <taxon>Bacteria</taxon>
        <taxon>Bacillati</taxon>
        <taxon>Actinomycetota</taxon>
        <taxon>Actinomycetes</taxon>
        <taxon>Propionibacteriales</taxon>
        <taxon>Kribbellaceae</taxon>
        <taxon>Kribbella</taxon>
    </lineage>
</organism>
<evidence type="ECO:0000313" key="5">
    <source>
        <dbReference type="Proteomes" id="UP001589890"/>
    </source>
</evidence>
<comment type="caution">
    <text evidence="4">The sequence shown here is derived from an EMBL/GenBank/DDBJ whole genome shotgun (WGS) entry which is preliminary data.</text>
</comment>
<feature type="compositionally biased region" description="Low complexity" evidence="1">
    <location>
        <begin position="37"/>
        <end position="47"/>
    </location>
</feature>
<feature type="chain" id="PRO_5046751694" description="DUF8094 domain-containing protein" evidence="2">
    <location>
        <begin position="23"/>
        <end position="347"/>
    </location>
</feature>
<dbReference type="PROSITE" id="PS51257">
    <property type="entry name" value="PROKAR_LIPOPROTEIN"/>
    <property type="match status" value="1"/>
</dbReference>
<feature type="signal peptide" evidence="2">
    <location>
        <begin position="1"/>
        <end position="22"/>
    </location>
</feature>
<dbReference type="RefSeq" id="WP_380046559.1">
    <property type="nucleotide sequence ID" value="NZ_JBHLTC010000014.1"/>
</dbReference>
<dbReference type="Proteomes" id="UP001589890">
    <property type="component" value="Unassembled WGS sequence"/>
</dbReference>
<gene>
    <name evidence="4" type="ORF">ACFFGN_12090</name>
</gene>
<name>A0ABV6QJI7_9ACTN</name>
<evidence type="ECO:0000313" key="4">
    <source>
        <dbReference type="EMBL" id="MFC0624807.1"/>
    </source>
</evidence>
<dbReference type="Pfam" id="PF26366">
    <property type="entry name" value="DUF8094"/>
    <property type="match status" value="1"/>
</dbReference>
<protein>
    <recommendedName>
        <fullName evidence="3">DUF8094 domain-containing protein</fullName>
    </recommendedName>
</protein>
<keyword evidence="5" id="KW-1185">Reference proteome</keyword>